<gene>
    <name evidence="11" type="ORF">PMPD1_3415</name>
</gene>
<dbReference type="Pfam" id="PF02578">
    <property type="entry name" value="Cu-oxidase_4"/>
    <property type="match status" value="1"/>
</dbReference>
<comment type="catalytic activity">
    <reaction evidence="7">
        <text>adenosine + H2O + H(+) = inosine + NH4(+)</text>
        <dbReference type="Rhea" id="RHEA:24408"/>
        <dbReference type="ChEBI" id="CHEBI:15377"/>
        <dbReference type="ChEBI" id="CHEBI:15378"/>
        <dbReference type="ChEBI" id="CHEBI:16335"/>
        <dbReference type="ChEBI" id="CHEBI:17596"/>
        <dbReference type="ChEBI" id="CHEBI:28938"/>
        <dbReference type="EC" id="3.5.4.4"/>
    </reaction>
    <physiologicalReaction direction="left-to-right" evidence="7">
        <dbReference type="Rhea" id="RHEA:24409"/>
    </physiologicalReaction>
</comment>
<dbReference type="EMBL" id="CP054212">
    <property type="protein sequence ID" value="QKJ88333.1"/>
    <property type="molecule type" value="Genomic_DNA"/>
</dbReference>
<dbReference type="GO" id="GO:0017061">
    <property type="term" value="F:S-methyl-5-thioadenosine phosphorylase activity"/>
    <property type="evidence" value="ECO:0007669"/>
    <property type="project" value="UniProtKB-EC"/>
</dbReference>
<evidence type="ECO:0000256" key="4">
    <source>
        <dbReference type="ARBA" id="ARBA00022723"/>
    </source>
</evidence>
<dbReference type="GO" id="GO:0005507">
    <property type="term" value="F:copper ion binding"/>
    <property type="evidence" value="ECO:0007669"/>
    <property type="project" value="TreeGrafter"/>
</dbReference>
<evidence type="ECO:0000256" key="10">
    <source>
        <dbReference type="RuleBase" id="RU361274"/>
    </source>
</evidence>
<evidence type="ECO:0000256" key="9">
    <source>
        <dbReference type="ARBA" id="ARBA00049893"/>
    </source>
</evidence>
<evidence type="ECO:0000313" key="11">
    <source>
        <dbReference type="EMBL" id="QKJ88333.1"/>
    </source>
</evidence>
<comment type="catalytic activity">
    <reaction evidence="8">
        <text>adenosine + phosphate = alpha-D-ribose 1-phosphate + adenine</text>
        <dbReference type="Rhea" id="RHEA:27642"/>
        <dbReference type="ChEBI" id="CHEBI:16335"/>
        <dbReference type="ChEBI" id="CHEBI:16708"/>
        <dbReference type="ChEBI" id="CHEBI:43474"/>
        <dbReference type="ChEBI" id="CHEBI:57720"/>
        <dbReference type="EC" id="2.4.2.1"/>
    </reaction>
    <physiologicalReaction direction="left-to-right" evidence="8">
        <dbReference type="Rhea" id="RHEA:27643"/>
    </physiologicalReaction>
</comment>
<accession>A0A6M8UTB7</accession>
<name>A0A6M8UTB7_9GAMM</name>
<keyword evidence="12" id="KW-1185">Reference proteome</keyword>
<evidence type="ECO:0000256" key="5">
    <source>
        <dbReference type="ARBA" id="ARBA00022801"/>
    </source>
</evidence>
<organism evidence="11 12">
    <name type="scientific">Paramixta manurensis</name>
    <dbReference type="NCBI Taxonomy" id="2740817"/>
    <lineage>
        <taxon>Bacteria</taxon>
        <taxon>Pseudomonadati</taxon>
        <taxon>Pseudomonadota</taxon>
        <taxon>Gammaproteobacteria</taxon>
        <taxon>Enterobacterales</taxon>
        <taxon>Erwiniaceae</taxon>
        <taxon>Paramixta</taxon>
    </lineage>
</organism>
<dbReference type="GO" id="GO:0016787">
    <property type="term" value="F:hydrolase activity"/>
    <property type="evidence" value="ECO:0007669"/>
    <property type="project" value="UniProtKB-KW"/>
</dbReference>
<dbReference type="NCBIfam" id="NF007998">
    <property type="entry name" value="PRK10723.1"/>
    <property type="match status" value="1"/>
</dbReference>
<evidence type="ECO:0000256" key="1">
    <source>
        <dbReference type="ARBA" id="ARBA00000553"/>
    </source>
</evidence>
<dbReference type="InterPro" id="IPR003730">
    <property type="entry name" value="Cu_polyphenol_OxRdtase"/>
</dbReference>
<dbReference type="NCBIfam" id="TIGR00726">
    <property type="entry name" value="peptidoglycan editing factor PgeF"/>
    <property type="match status" value="1"/>
</dbReference>
<evidence type="ECO:0000256" key="8">
    <source>
        <dbReference type="ARBA" id="ARBA00048968"/>
    </source>
</evidence>
<dbReference type="CDD" id="cd16833">
    <property type="entry name" value="YfiH"/>
    <property type="match status" value="1"/>
</dbReference>
<dbReference type="InterPro" id="IPR038371">
    <property type="entry name" value="Cu_polyphenol_OxRdtase_sf"/>
</dbReference>
<protein>
    <recommendedName>
        <fullName evidence="10">Purine nucleoside phosphorylase</fullName>
    </recommendedName>
</protein>
<dbReference type="InterPro" id="IPR011324">
    <property type="entry name" value="Cytotoxic_necrot_fac-like_cat"/>
</dbReference>
<dbReference type="RefSeq" id="WP_173635206.1">
    <property type="nucleotide sequence ID" value="NZ_CP054212.1"/>
</dbReference>
<dbReference type="Proteomes" id="UP000505325">
    <property type="component" value="Chromosome"/>
</dbReference>
<keyword evidence="3" id="KW-0808">Transferase</keyword>
<dbReference type="PANTHER" id="PTHR30616">
    <property type="entry name" value="UNCHARACTERIZED PROTEIN YFIH"/>
    <property type="match status" value="1"/>
</dbReference>
<reference evidence="11 12" key="1">
    <citation type="submission" date="2020-06" db="EMBL/GenBank/DDBJ databases">
        <title>Genome sequence of Paramixta manurensis strain PD-1.</title>
        <authorList>
            <person name="Lee C.W."/>
            <person name="Kim J."/>
        </authorList>
    </citation>
    <scope>NUCLEOTIDE SEQUENCE [LARGE SCALE GENOMIC DNA]</scope>
    <source>
        <strain evidence="11 12">PD-1</strain>
    </source>
</reference>
<sequence>MNPLIIPDWPAPASVRACSSTRVGGVSHAPWGSLNLGAHVGDEAEHVHINRERLASFAALPVSPHWLNQVHGTDVLRLSADSTAEAVSADASWTNRPDTVCAVMTADCLPVLFCAYDGAEVAAAHAGWRGLCAGVLEATLDNFSCPASEVHAWLGPAIGPQAFEVGAEVYNAFVMHDAAAAGAFRAVGEKYYADIWHLARLRLTAKGVRSISGGGVCTVTRSEEFFSFRRDGVTGRMASLIWLI</sequence>
<keyword evidence="4" id="KW-0479">Metal-binding</keyword>
<evidence type="ECO:0000313" key="12">
    <source>
        <dbReference type="Proteomes" id="UP000505325"/>
    </source>
</evidence>
<dbReference type="PANTHER" id="PTHR30616:SF2">
    <property type="entry name" value="PURINE NUCLEOSIDE PHOSPHORYLASE LACC1"/>
    <property type="match status" value="1"/>
</dbReference>
<dbReference type="AlphaFoldDB" id="A0A6M8UTB7"/>
<dbReference type="Gene3D" id="3.60.140.10">
    <property type="entry name" value="CNF1/YfiH-like putative cysteine hydrolases"/>
    <property type="match status" value="1"/>
</dbReference>
<evidence type="ECO:0000256" key="3">
    <source>
        <dbReference type="ARBA" id="ARBA00022679"/>
    </source>
</evidence>
<evidence type="ECO:0000256" key="6">
    <source>
        <dbReference type="ARBA" id="ARBA00022833"/>
    </source>
</evidence>
<keyword evidence="6" id="KW-0862">Zinc</keyword>
<keyword evidence="5" id="KW-0378">Hydrolase</keyword>
<comment type="similarity">
    <text evidence="2 10">Belongs to the purine nucleoside phosphorylase YfiH/LACC1 family.</text>
</comment>
<proteinExistence type="inferred from homology"/>
<evidence type="ECO:0000256" key="7">
    <source>
        <dbReference type="ARBA" id="ARBA00047989"/>
    </source>
</evidence>
<evidence type="ECO:0000256" key="2">
    <source>
        <dbReference type="ARBA" id="ARBA00007353"/>
    </source>
</evidence>
<comment type="catalytic activity">
    <reaction evidence="9">
        <text>S-methyl-5'-thioadenosine + phosphate = 5-(methylsulfanyl)-alpha-D-ribose 1-phosphate + adenine</text>
        <dbReference type="Rhea" id="RHEA:11852"/>
        <dbReference type="ChEBI" id="CHEBI:16708"/>
        <dbReference type="ChEBI" id="CHEBI:17509"/>
        <dbReference type="ChEBI" id="CHEBI:43474"/>
        <dbReference type="ChEBI" id="CHEBI:58533"/>
        <dbReference type="EC" id="2.4.2.28"/>
    </reaction>
    <physiologicalReaction direction="left-to-right" evidence="9">
        <dbReference type="Rhea" id="RHEA:11853"/>
    </physiologicalReaction>
</comment>
<comment type="catalytic activity">
    <reaction evidence="1">
        <text>inosine + phosphate = alpha-D-ribose 1-phosphate + hypoxanthine</text>
        <dbReference type="Rhea" id="RHEA:27646"/>
        <dbReference type="ChEBI" id="CHEBI:17368"/>
        <dbReference type="ChEBI" id="CHEBI:17596"/>
        <dbReference type="ChEBI" id="CHEBI:43474"/>
        <dbReference type="ChEBI" id="CHEBI:57720"/>
        <dbReference type="EC" id="2.4.2.1"/>
    </reaction>
    <physiologicalReaction direction="left-to-right" evidence="1">
        <dbReference type="Rhea" id="RHEA:27647"/>
    </physiologicalReaction>
</comment>
<dbReference type="KEGG" id="pmak:PMPD1_3415"/>
<dbReference type="SUPFAM" id="SSF64438">
    <property type="entry name" value="CNF1/YfiH-like putative cysteine hydrolases"/>
    <property type="match status" value="1"/>
</dbReference>